<protein>
    <submittedName>
        <fullName evidence="2">SpoVK protein</fullName>
    </submittedName>
</protein>
<dbReference type="SUPFAM" id="SSF103657">
    <property type="entry name" value="BAR/IMD domain-like"/>
    <property type="match status" value="1"/>
</dbReference>
<evidence type="ECO:0000313" key="3">
    <source>
        <dbReference type="Proteomes" id="UP000604046"/>
    </source>
</evidence>
<feature type="region of interest" description="Disordered" evidence="1">
    <location>
        <begin position="1"/>
        <end position="32"/>
    </location>
</feature>
<dbReference type="InterPro" id="IPR027267">
    <property type="entry name" value="AH/BAR_dom_sf"/>
</dbReference>
<keyword evidence="3" id="KW-1185">Reference proteome</keyword>
<dbReference type="Proteomes" id="UP000604046">
    <property type="component" value="Unassembled WGS sequence"/>
</dbReference>
<feature type="region of interest" description="Disordered" evidence="1">
    <location>
        <begin position="286"/>
        <end position="311"/>
    </location>
</feature>
<comment type="caution">
    <text evidence="2">The sequence shown here is derived from an EMBL/GenBank/DDBJ whole genome shotgun (WGS) entry which is preliminary data.</text>
</comment>
<feature type="compositionally biased region" description="Basic and acidic residues" evidence="1">
    <location>
        <begin position="1"/>
        <end position="12"/>
    </location>
</feature>
<evidence type="ECO:0000313" key="2">
    <source>
        <dbReference type="EMBL" id="CAE7244247.1"/>
    </source>
</evidence>
<dbReference type="AlphaFoldDB" id="A0A812LNS6"/>
<proteinExistence type="predicted"/>
<dbReference type="OrthoDB" id="417036at2759"/>
<evidence type="ECO:0000256" key="1">
    <source>
        <dbReference type="SAM" id="MobiDB-lite"/>
    </source>
</evidence>
<feature type="compositionally biased region" description="Basic and acidic residues" evidence="1">
    <location>
        <begin position="287"/>
        <end position="305"/>
    </location>
</feature>
<organism evidence="2 3">
    <name type="scientific">Symbiodinium natans</name>
    <dbReference type="NCBI Taxonomy" id="878477"/>
    <lineage>
        <taxon>Eukaryota</taxon>
        <taxon>Sar</taxon>
        <taxon>Alveolata</taxon>
        <taxon>Dinophyceae</taxon>
        <taxon>Suessiales</taxon>
        <taxon>Symbiodiniaceae</taxon>
        <taxon>Symbiodinium</taxon>
    </lineage>
</organism>
<gene>
    <name evidence="2" type="primary">spoVK</name>
    <name evidence="2" type="ORF">SNAT2548_LOCUS11400</name>
</gene>
<dbReference type="Gene3D" id="1.20.1270.60">
    <property type="entry name" value="Arfaptin homology (AH) domain/BAR domain"/>
    <property type="match status" value="1"/>
</dbReference>
<reference evidence="2" key="1">
    <citation type="submission" date="2021-02" db="EMBL/GenBank/DDBJ databases">
        <authorList>
            <person name="Dougan E. K."/>
            <person name="Rhodes N."/>
            <person name="Thang M."/>
            <person name="Chan C."/>
        </authorList>
    </citation>
    <scope>NUCLEOTIDE SEQUENCE</scope>
</reference>
<sequence length="668" mass="72947">MSLLKDFMDPTHHRFRRRSRSPEHLDYENAEATVEPQRQLAALVRDTTAKIANHMGEIAQAHATLMQGLQRYFGLDVSGVDTSAMALMQECASVTESFEQCLRKAGFAEVMSSCDEVLKECASVAALLQERDDALSDRQHYEEKVATLQSVSKGVVTDQIARNREKLERAKEVHQLREQKLTTALQLFIYRRPVHFRQTLLALFRQHIGIMSVVGTKAQGAMKAVAAELQVGEKARIVGLQKAVDLNELVVIVEGEESTGRLYVKLPDGRQKSVRIENLCPHTSEALGDHAEDAGDTGPQHKEASEVEGTEPAVPLRLKLEPARIPCSGAEVVVKAQDLAAAISEVWVDGNSCEILEDLSSGACSAARVRVPASRNRAGGAALVEVRSTSWARHLIREEAASYFPLLTFATCSPNIALASQSQASAPPAKPGDDEKPYLDIATRERGLISAVALTSELPPIKGHRYFFQVKLEAMAEKRSNRTLSLGFVWPLPHALLLEGDEAPLVPQMKRRASHWTSDGHMPELAHQLPRSFVVGGDPPKAYMGGRELAKITWRPLLECTVGAVLGVVLDMGPSSLTLTILEEGEEKCKVTGPLIEEWRWPSLGAPNGVVDVCGTVTSISLCQGARPPELPLPLPAADKDADMDLEGDAQDAKHARRHFCTALSSEL</sequence>
<name>A0A812LNS6_9DINO</name>
<accession>A0A812LNS6</accession>
<dbReference type="EMBL" id="CAJNDS010001021">
    <property type="protein sequence ID" value="CAE7244247.1"/>
    <property type="molecule type" value="Genomic_DNA"/>
</dbReference>